<dbReference type="Pfam" id="PF05958">
    <property type="entry name" value="tRNA_U5-meth_tr"/>
    <property type="match status" value="1"/>
</dbReference>
<dbReference type="PROSITE" id="PS01230">
    <property type="entry name" value="TRMA_1"/>
    <property type="match status" value="1"/>
</dbReference>
<evidence type="ECO:0000313" key="7">
    <source>
        <dbReference type="EMBL" id="EGF22813.1"/>
    </source>
</evidence>
<feature type="binding site" evidence="4">
    <location>
        <position position="371"/>
    </location>
    <ligand>
        <name>S-adenosyl-L-methionine</name>
        <dbReference type="ChEBI" id="CHEBI:59789"/>
    </ligand>
</feature>
<evidence type="ECO:0000256" key="3">
    <source>
        <dbReference type="ARBA" id="ARBA00022691"/>
    </source>
</evidence>
<dbReference type="InterPro" id="IPR029063">
    <property type="entry name" value="SAM-dependent_MTases_sf"/>
</dbReference>
<comment type="caution">
    <text evidence="7">The sequence shown here is derived from an EMBL/GenBank/DDBJ whole genome shotgun (WGS) entry which is preliminary data.</text>
</comment>
<keyword evidence="1 4" id="KW-0489">Methyltransferase</keyword>
<sequence length="609" mass="68549">MQKRAKAHKKTAASYAIHQGAQGKRQARPKRPGAARKNANKQVETRKRASATRARDYCGCEWLNIPYSEQLMRKNKYMRELFEPLVTQQGKSCADLLRSIVPMKCTKDRAPHNMPRCFRHKVATPFAPLPESFASRAPKSNSKVQTNARMSGIACGFFEPGTHHIIPCDFCPSEVPGARKILNFIAKDAARLNIKAYNENTQIGILRHAILRFSRSCNEIMLVIVTRTRNFAQKKLLVQDILSAYPHITTVVQNVNPKNTNAMLGSYNVVLFGSGKIHDKLLGCTFEIGPVSFFQTNPEQTEILYQTAIDGIKRICNTGKSDCDTLSYVSHGASIDSKRLDTSGLEHAHGKAQQVTPEQADKHTIRIMDAYCGCGTIGICVASQIKNAVVIGFDQVEDSIERAKKNRRLNHLKTRCVYSCEDATRFMQDFAYASNGVSRFEAIIMDPPRAGSTPEFIKAAASLRPKCIAYISCNPQTQVRDLAEFYRCGYSVESITPVDMFPHTPHTESVCLLTRQNVKEHLYVDVDMKDLKREKLPPKPVYKQIQAYVLEKYGLKVSPLYIATLKNELGLEKQFSYEKEGMAAKNRPQCPKEKHDVIIKAFKHFKLIP</sequence>
<dbReference type="FunFam" id="2.40.50.1070:FF:000003">
    <property type="entry name" value="23S rRNA (Uracil-5-)-methyltransferase RumA"/>
    <property type="match status" value="1"/>
</dbReference>
<feature type="active site" description="Nucleophile" evidence="4">
    <location>
        <position position="473"/>
    </location>
</feature>
<feature type="active site" evidence="5">
    <location>
        <position position="473"/>
    </location>
</feature>
<dbReference type="InterPro" id="IPR010280">
    <property type="entry name" value="U5_MeTrfase_fam"/>
</dbReference>
<organism evidence="7 8">
    <name type="scientific">Fannyhessea vaginae DSM 15829</name>
    <dbReference type="NCBI Taxonomy" id="525256"/>
    <lineage>
        <taxon>Bacteria</taxon>
        <taxon>Bacillati</taxon>
        <taxon>Actinomycetota</taxon>
        <taxon>Coriobacteriia</taxon>
        <taxon>Coriobacteriales</taxon>
        <taxon>Atopobiaceae</taxon>
        <taxon>Fannyhessea</taxon>
    </lineage>
</organism>
<dbReference type="GO" id="GO:0032259">
    <property type="term" value="P:methylation"/>
    <property type="evidence" value="ECO:0007669"/>
    <property type="project" value="UniProtKB-KW"/>
</dbReference>
<dbReference type="GeneID" id="93210779"/>
<keyword evidence="3 4" id="KW-0949">S-adenosyl-L-methionine</keyword>
<dbReference type="GO" id="GO:0009451">
    <property type="term" value="P:RNA modification"/>
    <property type="evidence" value="ECO:0007669"/>
    <property type="project" value="UniProtKB-ARBA"/>
</dbReference>
<feature type="binding site" evidence="4">
    <location>
        <position position="446"/>
    </location>
    <ligand>
        <name>S-adenosyl-L-methionine</name>
        <dbReference type="ChEBI" id="CHEBI:59789"/>
    </ligand>
</feature>
<feature type="region of interest" description="Disordered" evidence="6">
    <location>
        <begin position="1"/>
        <end position="48"/>
    </location>
</feature>
<feature type="binding site" evidence="4">
    <location>
        <position position="394"/>
    </location>
    <ligand>
        <name>S-adenosyl-L-methionine</name>
        <dbReference type="ChEBI" id="CHEBI:59789"/>
    </ligand>
</feature>
<feature type="compositionally biased region" description="Basic residues" evidence="6">
    <location>
        <begin position="1"/>
        <end position="11"/>
    </location>
</feature>
<dbReference type="PROSITE" id="PS01231">
    <property type="entry name" value="TRMA_2"/>
    <property type="match status" value="1"/>
</dbReference>
<dbReference type="eggNOG" id="COG2265">
    <property type="taxonomic scope" value="Bacteria"/>
</dbReference>
<feature type="compositionally biased region" description="Basic residues" evidence="6">
    <location>
        <begin position="25"/>
        <end position="34"/>
    </location>
</feature>
<protein>
    <submittedName>
        <fullName evidence="7">Putative 23S rRNA (Uracil-5-)-methyltransferase RumA</fullName>
    </submittedName>
</protein>
<evidence type="ECO:0000256" key="2">
    <source>
        <dbReference type="ARBA" id="ARBA00022679"/>
    </source>
</evidence>
<dbReference type="Proteomes" id="UP000005947">
    <property type="component" value="Unassembled WGS sequence"/>
</dbReference>
<keyword evidence="2 4" id="KW-0808">Transferase</keyword>
<comment type="similarity">
    <text evidence="4">Belongs to the class I-like SAM-binding methyltransferase superfamily. RNA M5U methyltransferase family.</text>
</comment>
<dbReference type="GO" id="GO:0008757">
    <property type="term" value="F:S-adenosylmethionine-dependent methyltransferase activity"/>
    <property type="evidence" value="ECO:0007669"/>
    <property type="project" value="UniProtKB-ARBA"/>
</dbReference>
<dbReference type="RefSeq" id="WP_006303349.1">
    <property type="nucleotide sequence ID" value="NZ_ACGK02000004.1"/>
</dbReference>
<dbReference type="Gene3D" id="3.40.50.150">
    <property type="entry name" value="Vaccinia Virus protein VP39"/>
    <property type="match status" value="1"/>
</dbReference>
<name>F1T6J3_9ACTN</name>
<dbReference type="PROSITE" id="PS51687">
    <property type="entry name" value="SAM_MT_RNA_M5U"/>
    <property type="match status" value="1"/>
</dbReference>
<keyword evidence="8" id="KW-1185">Reference proteome</keyword>
<evidence type="ECO:0000256" key="4">
    <source>
        <dbReference type="PROSITE-ProRule" id="PRU01024"/>
    </source>
</evidence>
<proteinExistence type="inferred from homology"/>
<dbReference type="PANTHER" id="PTHR11061:SF30">
    <property type="entry name" value="TRNA (URACIL(54)-C(5))-METHYLTRANSFERASE"/>
    <property type="match status" value="1"/>
</dbReference>
<dbReference type="GO" id="GO:0008173">
    <property type="term" value="F:RNA methyltransferase activity"/>
    <property type="evidence" value="ECO:0007669"/>
    <property type="project" value="InterPro"/>
</dbReference>
<dbReference type="PANTHER" id="PTHR11061">
    <property type="entry name" value="RNA M5U METHYLTRANSFERASE"/>
    <property type="match status" value="1"/>
</dbReference>
<feature type="binding site" evidence="4">
    <location>
        <position position="295"/>
    </location>
    <ligand>
        <name>S-adenosyl-L-methionine</name>
        <dbReference type="ChEBI" id="CHEBI:59789"/>
    </ligand>
</feature>
<accession>F1T6J3</accession>
<gene>
    <name evidence="7" type="ORF">HMPREF0091_11139</name>
</gene>
<reference evidence="7 8" key="1">
    <citation type="submission" date="2011-02" db="EMBL/GenBank/DDBJ databases">
        <authorList>
            <person name="Muzny D."/>
            <person name="Qin X."/>
            <person name="Buhay C."/>
            <person name="Dugan-Rocha S."/>
            <person name="Ding Y."/>
            <person name="Chen G."/>
            <person name="Hawes A."/>
            <person name="Holder M."/>
            <person name="Jhangiani S."/>
            <person name="Johnson A."/>
            <person name="Khan Z."/>
            <person name="Li Z."/>
            <person name="Liu W."/>
            <person name="Liu X."/>
            <person name="Perez L."/>
            <person name="Shen H."/>
            <person name="Wang Q."/>
            <person name="Watt J."/>
            <person name="Xi L."/>
            <person name="Xin Y."/>
            <person name="Zhou J."/>
            <person name="Deng J."/>
            <person name="Jiang H."/>
            <person name="Liu Y."/>
            <person name="Qu J."/>
            <person name="Song X.-Z."/>
            <person name="Zhang L."/>
            <person name="Villasana D."/>
            <person name="Johnson A."/>
            <person name="Liu J."/>
            <person name="Liyanage D."/>
            <person name="Lorensuhewa L."/>
            <person name="Robinson T."/>
            <person name="Song A."/>
            <person name="Song B.-B."/>
            <person name="Dinh H."/>
            <person name="Thornton R."/>
            <person name="Coyle M."/>
            <person name="Francisco L."/>
            <person name="Jackson L."/>
            <person name="Javaid M."/>
            <person name="Korchina V."/>
            <person name="Kovar C."/>
            <person name="Mata R."/>
            <person name="Mathew T."/>
            <person name="Ngo R."/>
            <person name="Nguyen L."/>
            <person name="Nguyen N."/>
            <person name="Okwuonu G."/>
            <person name="Ongeri F."/>
            <person name="Pham C."/>
            <person name="Simmons D."/>
            <person name="Wilczek-Boney K."/>
            <person name="Hale W."/>
            <person name="Jakkamsetti A."/>
            <person name="Pham P."/>
            <person name="Ruth R."/>
            <person name="San Lucas F."/>
            <person name="Warren J."/>
            <person name="Zhang J."/>
            <person name="Zhao Z."/>
            <person name="Zhou C."/>
            <person name="Zhu D."/>
            <person name="Lee S."/>
            <person name="Bess C."/>
            <person name="Blankenburg K."/>
            <person name="Forbes L."/>
            <person name="Fu Q."/>
            <person name="Gubbala S."/>
            <person name="Hirani K."/>
            <person name="Jayaseelan J.C."/>
            <person name="Lara F."/>
            <person name="Munidasa M."/>
            <person name="Palculict T."/>
            <person name="Patil S."/>
            <person name="Pu L.-L."/>
            <person name="Saada N."/>
            <person name="Tang L."/>
            <person name="Weissenberger G."/>
            <person name="Zhu Y."/>
            <person name="Hemphill L."/>
            <person name="Shang Y."/>
            <person name="Youmans B."/>
            <person name="Ayvaz T."/>
            <person name="Ross M."/>
            <person name="Santibanez J."/>
            <person name="Aqrawi P."/>
            <person name="Gross S."/>
            <person name="Joshi V."/>
            <person name="Fowler G."/>
            <person name="Nazareth L."/>
            <person name="Reid J."/>
            <person name="Worley K."/>
            <person name="Petrosino J."/>
            <person name="Highlander S."/>
            <person name="Gibbs R."/>
        </authorList>
    </citation>
    <scope>NUCLEOTIDE SEQUENCE [LARGE SCALE GENOMIC DNA]</scope>
    <source>
        <strain evidence="7 8">DSM 15829</strain>
    </source>
</reference>
<dbReference type="GO" id="GO:0006396">
    <property type="term" value="P:RNA processing"/>
    <property type="evidence" value="ECO:0007669"/>
    <property type="project" value="InterPro"/>
</dbReference>
<dbReference type="SUPFAM" id="SSF53335">
    <property type="entry name" value="S-adenosyl-L-methionine-dependent methyltransferases"/>
    <property type="match status" value="1"/>
</dbReference>
<evidence type="ECO:0000256" key="6">
    <source>
        <dbReference type="SAM" id="MobiDB-lite"/>
    </source>
</evidence>
<dbReference type="EMBL" id="ACGK02000004">
    <property type="protein sequence ID" value="EGF22813.1"/>
    <property type="molecule type" value="Genomic_DNA"/>
</dbReference>
<dbReference type="InterPro" id="IPR030391">
    <property type="entry name" value="MeTrfase_TrmA_CS"/>
</dbReference>
<evidence type="ECO:0000313" key="8">
    <source>
        <dbReference type="Proteomes" id="UP000005947"/>
    </source>
</evidence>
<evidence type="ECO:0000256" key="1">
    <source>
        <dbReference type="ARBA" id="ARBA00022603"/>
    </source>
</evidence>
<dbReference type="Gene3D" id="2.40.50.1070">
    <property type="match status" value="1"/>
</dbReference>
<dbReference type="OrthoDB" id="9804590at2"/>
<evidence type="ECO:0000256" key="5">
    <source>
        <dbReference type="PROSITE-ProRule" id="PRU10015"/>
    </source>
</evidence>
<dbReference type="AlphaFoldDB" id="F1T6J3"/>
<dbReference type="InterPro" id="IPR030390">
    <property type="entry name" value="MeTrfase_TrmA_AS"/>
</dbReference>